<dbReference type="RefSeq" id="WP_025226956.1">
    <property type="nucleotide sequence ID" value="NZ_CP007139.1"/>
</dbReference>
<dbReference type="InterPro" id="IPR027843">
    <property type="entry name" value="DUF4440"/>
</dbReference>
<feature type="domain" description="DUF4440" evidence="1">
    <location>
        <begin position="29"/>
        <end position="135"/>
    </location>
</feature>
<dbReference type="SUPFAM" id="SSF54427">
    <property type="entry name" value="NTF2-like"/>
    <property type="match status" value="1"/>
</dbReference>
<dbReference type="OrthoDB" id="8912653at2"/>
<proteinExistence type="predicted"/>
<accession>A0A068NS11</accession>
<dbReference type="Proteomes" id="UP000027982">
    <property type="component" value="Chromosome"/>
</dbReference>
<keyword evidence="3" id="KW-1185">Reference proteome</keyword>
<protein>
    <recommendedName>
        <fullName evidence="1">DUF4440 domain-containing protein</fullName>
    </recommendedName>
</protein>
<evidence type="ECO:0000259" key="1">
    <source>
        <dbReference type="Pfam" id="PF14534"/>
    </source>
</evidence>
<name>A0A068NS11_FIMGI</name>
<organism evidence="2 3">
    <name type="scientific">Fimbriimonas ginsengisoli Gsoil 348</name>
    <dbReference type="NCBI Taxonomy" id="661478"/>
    <lineage>
        <taxon>Bacteria</taxon>
        <taxon>Bacillati</taxon>
        <taxon>Armatimonadota</taxon>
        <taxon>Fimbriimonadia</taxon>
        <taxon>Fimbriimonadales</taxon>
        <taxon>Fimbriimonadaceae</taxon>
        <taxon>Fimbriimonas</taxon>
    </lineage>
</organism>
<dbReference type="EMBL" id="CP007139">
    <property type="protein sequence ID" value="AIE84404.1"/>
    <property type="molecule type" value="Genomic_DNA"/>
</dbReference>
<dbReference type="Pfam" id="PF14534">
    <property type="entry name" value="DUF4440"/>
    <property type="match status" value="1"/>
</dbReference>
<evidence type="ECO:0000313" key="3">
    <source>
        <dbReference type="Proteomes" id="UP000027982"/>
    </source>
</evidence>
<dbReference type="Gene3D" id="3.10.450.50">
    <property type="match status" value="1"/>
</dbReference>
<dbReference type="AlphaFoldDB" id="A0A068NS11"/>
<sequence length="146" mass="16326">MNKTALSALAAGLVCLSAAQGGSSPEKQVRETDKQFMEALFNGDHKELDRIIHKTAVIVTSTGSIGDREHMIHSVRTGATRVRRMAADRVHVYMHGETAVVTERLHSQGTARNQPINHWLQIIRVYLHEDGRWQLISYQSTRIKAG</sequence>
<dbReference type="InterPro" id="IPR032710">
    <property type="entry name" value="NTF2-like_dom_sf"/>
</dbReference>
<evidence type="ECO:0000313" key="2">
    <source>
        <dbReference type="EMBL" id="AIE84404.1"/>
    </source>
</evidence>
<dbReference type="HOGENOM" id="CLU_1774644_0_0_0"/>
<dbReference type="KEGG" id="fgi:OP10G_1036"/>
<reference evidence="2 3" key="1">
    <citation type="journal article" date="2014" name="PLoS ONE">
        <title>The first complete genome sequence of the class fimbriimonadia in the phylum armatimonadetes.</title>
        <authorList>
            <person name="Hu Z.Y."/>
            <person name="Wang Y.Z."/>
            <person name="Im W.T."/>
            <person name="Wang S.Y."/>
            <person name="Zhao G.P."/>
            <person name="Zheng H.J."/>
            <person name="Quan Z.X."/>
        </authorList>
    </citation>
    <scope>NUCLEOTIDE SEQUENCE [LARGE SCALE GENOMIC DNA]</scope>
    <source>
        <strain evidence="2">Gsoil 348</strain>
    </source>
</reference>
<gene>
    <name evidence="2" type="ORF">OP10G_1036</name>
</gene>